<dbReference type="OrthoDB" id="9348951at2759"/>
<sequence>MAIPSTASMEGSRTDSKNHNNPNNYLPNFSSFHAASSQIYRNSNAPVEDQCNVQYVSILADKDEIQARLKATMQETVPTIHVLSTPPLHAGDEAARTTKRRRKSDCPSRPKKRNLAKCSLSEMSFPITLDLHQRPHGLMNGHSSHGNTSHPDLHVPPHLPGLILPAKSQNGLPTCSPVSSRSPAKELPTSSFCSNTPSLPAFGDSSFSLGRDSNTMEQLLAAVRVGFGSASPDDPRKPSSLSSTLSPYQSPRQVVSPTGGTLGGGLPSPNHGTSGRLPSIGEFFGSTGSSSHSRVTSPLRCDPVLGLADVHPPCKSAVDRAFLLNGSAVSVKIEPPPEPRLPVKCERKRRSCSIDAANILASVSIPRSCPIPRLPHMSGQDSPRPDTTESYRSVSSPVMPDALPVRASASPYFNPADSSDAAKLADFQTAVASIPPPLRVTIDEQRQSIRLKINTSIWNASSVAEEKTVPVFLPDTPNRGKKTESISQDSETSLVRVKKKVIKFSPEVKTPAKLQPAKAVPVTSKAPAKLAPAPKPRVKIFGTSETSALSKPMAVAVPVKKEPIPRELLADFTTTDSPLAIARFEALDIRAKFDQMPAQVQFEIVQRVPKSWTEATPDGGITLKPGVFSKTDSKFKHHLATWQSNLAAGEYDSEVRRKYIEMAVGNLDPWKVENFEPVYGQLMAGNSVSRFANPGTSKLKDDNPGRRN</sequence>
<feature type="compositionally biased region" description="Polar residues" evidence="1">
    <location>
        <begin position="1"/>
        <end position="11"/>
    </location>
</feature>
<dbReference type="EMBL" id="MTYJ01000154">
    <property type="protein sequence ID" value="OQV12093.1"/>
    <property type="molecule type" value="Genomic_DNA"/>
</dbReference>
<feature type="region of interest" description="Disordered" evidence="1">
    <location>
        <begin position="227"/>
        <end position="297"/>
    </location>
</feature>
<reference evidence="4" key="1">
    <citation type="submission" date="2017-01" db="EMBL/GenBank/DDBJ databases">
        <title>Comparative genomics of anhydrobiosis in the tardigrade Hypsibius dujardini.</title>
        <authorList>
            <person name="Yoshida Y."/>
            <person name="Koutsovoulos G."/>
            <person name="Laetsch D."/>
            <person name="Stevens L."/>
            <person name="Kumar S."/>
            <person name="Horikawa D."/>
            <person name="Ishino K."/>
            <person name="Komine S."/>
            <person name="Tomita M."/>
            <person name="Blaxter M."/>
            <person name="Arakawa K."/>
        </authorList>
    </citation>
    <scope>NUCLEOTIDE SEQUENCE [LARGE SCALE GENOMIC DNA]</scope>
    <source>
        <strain evidence="4">Z151</strain>
    </source>
</reference>
<accession>A0A1W0WAA1</accession>
<feature type="compositionally biased region" description="Low complexity" evidence="1">
    <location>
        <begin position="19"/>
        <end position="28"/>
    </location>
</feature>
<evidence type="ECO:0000313" key="3">
    <source>
        <dbReference type="EMBL" id="OQV12093.1"/>
    </source>
</evidence>
<evidence type="ECO:0000256" key="1">
    <source>
        <dbReference type="SAM" id="MobiDB-lite"/>
    </source>
</evidence>
<gene>
    <name evidence="3" type="ORF">BV898_13652</name>
</gene>
<feature type="region of interest" description="Disordered" evidence="1">
    <location>
        <begin position="371"/>
        <end position="398"/>
    </location>
</feature>
<organism evidence="3 4">
    <name type="scientific">Hypsibius exemplaris</name>
    <name type="common">Freshwater tardigrade</name>
    <dbReference type="NCBI Taxonomy" id="2072580"/>
    <lineage>
        <taxon>Eukaryota</taxon>
        <taxon>Metazoa</taxon>
        <taxon>Ecdysozoa</taxon>
        <taxon>Tardigrada</taxon>
        <taxon>Eutardigrada</taxon>
        <taxon>Parachela</taxon>
        <taxon>Hypsibioidea</taxon>
        <taxon>Hypsibiidae</taxon>
        <taxon>Hypsibius</taxon>
    </lineage>
</organism>
<feature type="compositionally biased region" description="Low complexity" evidence="1">
    <location>
        <begin position="238"/>
        <end position="259"/>
    </location>
</feature>
<protein>
    <recommendedName>
        <fullName evidence="2">ASX DEUBAD domain-containing protein</fullName>
    </recommendedName>
</protein>
<keyword evidence="4" id="KW-1185">Reference proteome</keyword>
<feature type="compositionally biased region" description="Polar residues" evidence="1">
    <location>
        <begin position="167"/>
        <end position="195"/>
    </location>
</feature>
<feature type="region of interest" description="Disordered" evidence="1">
    <location>
        <begin position="135"/>
        <end position="195"/>
    </location>
</feature>
<feature type="region of interest" description="Disordered" evidence="1">
    <location>
        <begin position="84"/>
        <end position="115"/>
    </location>
</feature>
<feature type="domain" description="ASX DEUBAD" evidence="2">
    <location>
        <begin position="570"/>
        <end position="681"/>
    </location>
</feature>
<feature type="compositionally biased region" description="Basic residues" evidence="1">
    <location>
        <begin position="97"/>
        <end position="115"/>
    </location>
</feature>
<evidence type="ECO:0000313" key="4">
    <source>
        <dbReference type="Proteomes" id="UP000192578"/>
    </source>
</evidence>
<feature type="region of interest" description="Disordered" evidence="1">
    <location>
        <begin position="1"/>
        <end position="28"/>
    </location>
</feature>
<dbReference type="InterPro" id="IPR028020">
    <property type="entry name" value="ASX_DEUBAD_dom"/>
</dbReference>
<dbReference type="AlphaFoldDB" id="A0A1W0WAA1"/>
<proteinExistence type="predicted"/>
<feature type="compositionally biased region" description="Polar residues" evidence="1">
    <location>
        <begin position="141"/>
        <end position="150"/>
    </location>
</feature>
<name>A0A1W0WAA1_HYPEX</name>
<dbReference type="Pfam" id="PF13919">
    <property type="entry name" value="ASXH"/>
    <property type="match status" value="1"/>
</dbReference>
<comment type="caution">
    <text evidence="3">The sequence shown here is derived from an EMBL/GenBank/DDBJ whole genome shotgun (WGS) entry which is preliminary data.</text>
</comment>
<dbReference type="Proteomes" id="UP000192578">
    <property type="component" value="Unassembled WGS sequence"/>
</dbReference>
<feature type="compositionally biased region" description="Low complexity" evidence="1">
    <location>
        <begin position="279"/>
        <end position="297"/>
    </location>
</feature>
<evidence type="ECO:0000259" key="2">
    <source>
        <dbReference type="Pfam" id="PF13919"/>
    </source>
</evidence>